<sequence>MVDHHSHSISLYVIKPGHQAIESVHSSNVFHKIVENLARNRFVFVVFDENGFDALKGI</sequence>
<evidence type="ECO:0000313" key="2">
    <source>
        <dbReference type="Proteomes" id="UP000054928"/>
    </source>
</evidence>
<dbReference type="RefSeq" id="XP_024576887.1">
    <property type="nucleotide sequence ID" value="XM_024726185.1"/>
</dbReference>
<keyword evidence="2" id="KW-1185">Reference proteome</keyword>
<name>A0A0P1AH11_PLAHL</name>
<dbReference type="Proteomes" id="UP000054928">
    <property type="component" value="Unassembled WGS sequence"/>
</dbReference>
<reference evidence="2" key="1">
    <citation type="submission" date="2014-09" db="EMBL/GenBank/DDBJ databases">
        <authorList>
            <person name="Sharma Rahul"/>
            <person name="Thines Marco"/>
        </authorList>
    </citation>
    <scope>NUCLEOTIDE SEQUENCE [LARGE SCALE GENOMIC DNA]</scope>
</reference>
<proteinExistence type="predicted"/>
<dbReference type="GeneID" id="36405767"/>
<accession>A0A0P1AH11</accession>
<evidence type="ECO:0000313" key="1">
    <source>
        <dbReference type="EMBL" id="CEG40518.1"/>
    </source>
</evidence>
<dbReference type="EMBL" id="CCYD01000523">
    <property type="protein sequence ID" value="CEG40518.1"/>
    <property type="molecule type" value="Genomic_DNA"/>
</dbReference>
<organism evidence="1 2">
    <name type="scientific">Plasmopara halstedii</name>
    <name type="common">Downy mildew of sunflower</name>
    <dbReference type="NCBI Taxonomy" id="4781"/>
    <lineage>
        <taxon>Eukaryota</taxon>
        <taxon>Sar</taxon>
        <taxon>Stramenopiles</taxon>
        <taxon>Oomycota</taxon>
        <taxon>Peronosporomycetes</taxon>
        <taxon>Peronosporales</taxon>
        <taxon>Peronosporaceae</taxon>
        <taxon>Plasmopara</taxon>
    </lineage>
</organism>
<protein>
    <submittedName>
        <fullName evidence="1">Uncharacterized protein</fullName>
    </submittedName>
</protein>
<dbReference type="AlphaFoldDB" id="A0A0P1AH11"/>